<protein>
    <submittedName>
        <fullName evidence="1">Uncharacterized protein</fullName>
    </submittedName>
</protein>
<organism evidence="1 2">
    <name type="scientific">Kipferlia bialata</name>
    <dbReference type="NCBI Taxonomy" id="797122"/>
    <lineage>
        <taxon>Eukaryota</taxon>
        <taxon>Metamonada</taxon>
        <taxon>Carpediemonas-like organisms</taxon>
        <taxon>Kipferlia</taxon>
    </lineage>
</organism>
<dbReference type="Gene3D" id="2.120.10.80">
    <property type="entry name" value="Kelch-type beta propeller"/>
    <property type="match status" value="1"/>
</dbReference>
<name>A0A9K3D1X6_9EUKA</name>
<sequence>MLSFQQVSGVSPLPPRSTLLGVAAGHAVYGSISDRDRVSIDRVEVSKVPTNPDKPWLEWPLSRLSGGKAGGFCCNPYTARWLIERGGPLPEVDGKLLLTGGRFHEVERPKRGRGKGRYIAVDPYQDQDRKRGTAFMAWLIDPQAQKWESLPDCPVSLSNHYSATVNGRVHYVYETTHVTYTPPPIDGESVGEGECPVSGWRTEDPLPQHLGLRGCGVGCKVSGNHTLVVGRHLVMVRECRGEGTDSGKVALVALDTVSGSTGYSVR</sequence>
<keyword evidence="2" id="KW-1185">Reference proteome</keyword>
<dbReference type="Proteomes" id="UP000265618">
    <property type="component" value="Unassembled WGS sequence"/>
</dbReference>
<dbReference type="EMBL" id="BDIP01003047">
    <property type="protein sequence ID" value="GIQ87197.1"/>
    <property type="molecule type" value="Genomic_DNA"/>
</dbReference>
<gene>
    <name evidence="1" type="ORF">KIPB_009192</name>
</gene>
<proteinExistence type="predicted"/>
<dbReference type="InterPro" id="IPR015915">
    <property type="entry name" value="Kelch-typ_b-propeller"/>
</dbReference>
<reference evidence="1 2" key="1">
    <citation type="journal article" date="2018" name="PLoS ONE">
        <title>The draft genome of Kipferlia bialata reveals reductive genome evolution in fornicate parasites.</title>
        <authorList>
            <person name="Tanifuji G."/>
            <person name="Takabayashi S."/>
            <person name="Kume K."/>
            <person name="Takagi M."/>
            <person name="Nakayama T."/>
            <person name="Kamikawa R."/>
            <person name="Inagaki Y."/>
            <person name="Hashimoto T."/>
        </authorList>
    </citation>
    <scope>NUCLEOTIDE SEQUENCE [LARGE SCALE GENOMIC DNA]</scope>
    <source>
        <strain evidence="1">NY0173</strain>
    </source>
</reference>
<dbReference type="AlphaFoldDB" id="A0A9K3D1X6"/>
<dbReference type="SUPFAM" id="SSF117281">
    <property type="entry name" value="Kelch motif"/>
    <property type="match status" value="1"/>
</dbReference>
<accession>A0A9K3D1X6</accession>
<comment type="caution">
    <text evidence="1">The sequence shown here is derived from an EMBL/GenBank/DDBJ whole genome shotgun (WGS) entry which is preliminary data.</text>
</comment>
<evidence type="ECO:0000313" key="1">
    <source>
        <dbReference type="EMBL" id="GIQ87197.1"/>
    </source>
</evidence>
<evidence type="ECO:0000313" key="2">
    <source>
        <dbReference type="Proteomes" id="UP000265618"/>
    </source>
</evidence>